<dbReference type="Gene3D" id="1.20.1300.10">
    <property type="entry name" value="Fumarate reductase/succinate dehydrogenase, transmembrane subunit"/>
    <property type="match status" value="1"/>
</dbReference>
<comment type="similarity">
    <text evidence="2 12">Belongs to the CybS family.</text>
</comment>
<keyword evidence="7" id="KW-1133">Transmembrane helix</keyword>
<dbReference type="Proteomes" id="UP000001997">
    <property type="component" value="Unassembled WGS sequence"/>
</dbReference>
<dbReference type="GO" id="GO:0006099">
    <property type="term" value="P:tricarboxylic acid cycle"/>
    <property type="evidence" value="ECO:0007669"/>
    <property type="project" value="TreeGrafter"/>
</dbReference>
<protein>
    <recommendedName>
        <fullName evidence="12">Succinate dehydrogenase [ubiquinone] cytochrome b small subunit</fullName>
    </recommendedName>
</protein>
<dbReference type="HOGENOM" id="CLU_096618_0_0_1"/>
<dbReference type="InterPro" id="IPR007992">
    <property type="entry name" value="CybS"/>
</dbReference>
<sequence>MISSWRCIGLSGPGLSRSLAASRSLSLKPNFSKLKKIPQPPGFVVGTVNDAYVHPTPNHYEGGYHWTYDRAIAIAMVPMALTPFVAGVEYPIIDTMFCCGLLFHCHSGFKSCIIDYIPRRVYGVWHGLASKLLALGTAVGLYGIYVLETANNGLFDLVKSVWYS</sequence>
<dbReference type="FunFam" id="1.20.1300.10:FF:000007">
    <property type="entry name" value="Succinate dehydrogenase [ubiquinone] cytochrome b small subunit"/>
    <property type="match status" value="1"/>
</dbReference>
<keyword evidence="11" id="KW-0408">Iron</keyword>
<dbReference type="PANTHER" id="PTHR13337:SF2">
    <property type="entry name" value="SUCCINATE DEHYDROGENASE [UBIQUINONE] CYTOCHROME B SMALL SUBUNIT, MITOCHONDRIAL"/>
    <property type="match status" value="1"/>
</dbReference>
<dbReference type="OMA" id="SEGSYHW"/>
<dbReference type="PANTHER" id="PTHR13337">
    <property type="entry name" value="SUCCINATE DEHYDROGENASE"/>
    <property type="match status" value="1"/>
</dbReference>
<evidence type="ECO:0000256" key="11">
    <source>
        <dbReference type="PIRSR" id="PIRSR607992-2"/>
    </source>
</evidence>
<dbReference type="InterPro" id="IPR034804">
    <property type="entry name" value="SQR/QFR_C/D"/>
</dbReference>
<keyword evidence="5 12" id="KW-0999">Mitochondrion inner membrane</keyword>
<evidence type="ECO:0000256" key="6">
    <source>
        <dbReference type="ARBA" id="ARBA00022946"/>
    </source>
</evidence>
<keyword evidence="6 12" id="KW-0809">Transit peptide</keyword>
<dbReference type="KEGG" id="pgu:PGUG_00504"/>
<dbReference type="CDD" id="cd03496">
    <property type="entry name" value="SQR_TypeC_CybS"/>
    <property type="match status" value="1"/>
</dbReference>
<feature type="binding site" description="axial binding residue" evidence="11">
    <location>
        <position position="104"/>
    </location>
    <ligand>
        <name>heme b</name>
        <dbReference type="ChEBI" id="CHEBI:60344"/>
        <note>ligand shared with SDHC</note>
    </ligand>
    <ligandPart>
        <name>Fe</name>
        <dbReference type="ChEBI" id="CHEBI:18248"/>
    </ligandPart>
</feature>
<proteinExistence type="inferred from homology"/>
<comment type="subcellular location">
    <subcellularLocation>
        <location evidence="1 12">Mitochondrion inner membrane</location>
        <topology evidence="1 12">Multi-pass membrane protein</topology>
    </subcellularLocation>
</comment>
<dbReference type="InParanoid" id="A5DB49"/>
<evidence type="ECO:0000256" key="7">
    <source>
        <dbReference type="ARBA" id="ARBA00022989"/>
    </source>
</evidence>
<dbReference type="GO" id="GO:0048039">
    <property type="term" value="F:ubiquinone binding"/>
    <property type="evidence" value="ECO:0007669"/>
    <property type="project" value="TreeGrafter"/>
</dbReference>
<dbReference type="RefSeq" id="XP_001487127.2">
    <property type="nucleotide sequence ID" value="XM_001487077.1"/>
</dbReference>
<evidence type="ECO:0000313" key="14">
    <source>
        <dbReference type="Proteomes" id="UP000001997"/>
    </source>
</evidence>
<dbReference type="eggNOG" id="KOG4097">
    <property type="taxonomic scope" value="Eukaryota"/>
</dbReference>
<dbReference type="OrthoDB" id="18577at2759"/>
<reference evidence="13 14" key="1">
    <citation type="journal article" date="2009" name="Nature">
        <title>Evolution of pathogenicity and sexual reproduction in eight Candida genomes.</title>
        <authorList>
            <person name="Butler G."/>
            <person name="Rasmussen M.D."/>
            <person name="Lin M.F."/>
            <person name="Santos M.A."/>
            <person name="Sakthikumar S."/>
            <person name="Munro C.A."/>
            <person name="Rheinbay E."/>
            <person name="Grabherr M."/>
            <person name="Forche A."/>
            <person name="Reedy J.L."/>
            <person name="Agrafioti I."/>
            <person name="Arnaud M.B."/>
            <person name="Bates S."/>
            <person name="Brown A.J."/>
            <person name="Brunke S."/>
            <person name="Costanzo M.C."/>
            <person name="Fitzpatrick D.A."/>
            <person name="de Groot P.W."/>
            <person name="Harris D."/>
            <person name="Hoyer L.L."/>
            <person name="Hube B."/>
            <person name="Klis F.M."/>
            <person name="Kodira C."/>
            <person name="Lennard N."/>
            <person name="Logue M.E."/>
            <person name="Martin R."/>
            <person name="Neiman A.M."/>
            <person name="Nikolaou E."/>
            <person name="Quail M.A."/>
            <person name="Quinn J."/>
            <person name="Santos M.C."/>
            <person name="Schmitzberger F.F."/>
            <person name="Sherlock G."/>
            <person name="Shah P."/>
            <person name="Silverstein K.A."/>
            <person name="Skrzypek M.S."/>
            <person name="Soll D."/>
            <person name="Staggs R."/>
            <person name="Stansfield I."/>
            <person name="Stumpf M.P."/>
            <person name="Sudbery P.E."/>
            <person name="Srikantha T."/>
            <person name="Zeng Q."/>
            <person name="Berman J."/>
            <person name="Berriman M."/>
            <person name="Heitman J."/>
            <person name="Gow N.A."/>
            <person name="Lorenz M.C."/>
            <person name="Birren B.W."/>
            <person name="Kellis M."/>
            <person name="Cuomo C.A."/>
        </authorList>
    </citation>
    <scope>NUCLEOTIDE SEQUENCE [LARGE SCALE GENOMIC DNA]</scope>
    <source>
        <strain evidence="14">ATCC 6260 / CBS 566 / DSM 6381 / JCM 1539 / NBRC 10279 / NRRL Y-324</strain>
    </source>
</reference>
<name>A5DB49_PICGU</name>
<dbReference type="VEuPathDB" id="FungiDB:PGUG_00504"/>
<dbReference type="GO" id="GO:0006121">
    <property type="term" value="P:mitochondrial electron transport, succinate to ubiquinone"/>
    <property type="evidence" value="ECO:0007669"/>
    <property type="project" value="TreeGrafter"/>
</dbReference>
<evidence type="ECO:0000256" key="5">
    <source>
        <dbReference type="ARBA" id="ARBA00022792"/>
    </source>
</evidence>
<feature type="binding site" evidence="10">
    <location>
        <position position="116"/>
    </location>
    <ligand>
        <name>a ubiquinone</name>
        <dbReference type="ChEBI" id="CHEBI:16389"/>
        <note>ligand shared with IP/SDHB</note>
    </ligand>
</feature>
<dbReference type="GeneID" id="5129624"/>
<dbReference type="GO" id="GO:0005743">
    <property type="term" value="C:mitochondrial inner membrane"/>
    <property type="evidence" value="ECO:0007669"/>
    <property type="project" value="UniProtKB-SubCell"/>
</dbReference>
<gene>
    <name evidence="13" type="ORF">PGUG_00504</name>
</gene>
<organism evidence="13 14">
    <name type="scientific">Meyerozyma guilliermondii (strain ATCC 6260 / CBS 566 / DSM 6381 / JCM 1539 / NBRC 10279 / NRRL Y-324)</name>
    <name type="common">Yeast</name>
    <name type="synonym">Candida guilliermondii</name>
    <dbReference type="NCBI Taxonomy" id="294746"/>
    <lineage>
        <taxon>Eukaryota</taxon>
        <taxon>Fungi</taxon>
        <taxon>Dikarya</taxon>
        <taxon>Ascomycota</taxon>
        <taxon>Saccharomycotina</taxon>
        <taxon>Pichiomycetes</taxon>
        <taxon>Debaryomycetaceae</taxon>
        <taxon>Meyerozyma</taxon>
    </lineage>
</organism>
<evidence type="ECO:0000256" key="12">
    <source>
        <dbReference type="RuleBase" id="RU364031"/>
    </source>
</evidence>
<evidence type="ECO:0000256" key="10">
    <source>
        <dbReference type="PIRSR" id="PIRSR607992-1"/>
    </source>
</evidence>
<evidence type="ECO:0000256" key="9">
    <source>
        <dbReference type="ARBA" id="ARBA00023136"/>
    </source>
</evidence>
<dbReference type="EMBL" id="CH408155">
    <property type="protein sequence ID" value="EDK36406.2"/>
    <property type="molecule type" value="Genomic_DNA"/>
</dbReference>
<dbReference type="GO" id="GO:0098796">
    <property type="term" value="C:membrane protein complex"/>
    <property type="evidence" value="ECO:0007669"/>
    <property type="project" value="UniProtKB-ARBA"/>
</dbReference>
<keyword evidence="11" id="KW-0479">Metal-binding</keyword>
<keyword evidence="9 12" id="KW-0472">Membrane</keyword>
<dbReference type="GO" id="GO:0020037">
    <property type="term" value="F:heme binding"/>
    <property type="evidence" value="ECO:0007669"/>
    <property type="project" value="TreeGrafter"/>
</dbReference>
<keyword evidence="14" id="KW-1185">Reference proteome</keyword>
<dbReference type="GO" id="GO:0046872">
    <property type="term" value="F:metal ion binding"/>
    <property type="evidence" value="ECO:0007669"/>
    <property type="project" value="UniProtKB-KW"/>
</dbReference>
<keyword evidence="3" id="KW-0813">Transport</keyword>
<evidence type="ECO:0000313" key="13">
    <source>
        <dbReference type="EMBL" id="EDK36406.2"/>
    </source>
</evidence>
<dbReference type="FunCoup" id="A5DB49">
    <property type="interactions" value="262"/>
</dbReference>
<dbReference type="AlphaFoldDB" id="A5DB49"/>
<dbReference type="STRING" id="294746.A5DB49"/>
<dbReference type="Pfam" id="PF05328">
    <property type="entry name" value="CybS"/>
    <property type="match status" value="1"/>
</dbReference>
<evidence type="ECO:0000256" key="2">
    <source>
        <dbReference type="ARBA" id="ARBA00007294"/>
    </source>
</evidence>
<evidence type="ECO:0000256" key="3">
    <source>
        <dbReference type="ARBA" id="ARBA00022448"/>
    </source>
</evidence>
<keyword evidence="4" id="KW-0812">Transmembrane</keyword>
<evidence type="ECO:0000256" key="8">
    <source>
        <dbReference type="ARBA" id="ARBA00023128"/>
    </source>
</evidence>
<evidence type="ECO:0000256" key="1">
    <source>
        <dbReference type="ARBA" id="ARBA00004448"/>
    </source>
</evidence>
<keyword evidence="8 12" id="KW-0496">Mitochondrion</keyword>
<evidence type="ECO:0000256" key="4">
    <source>
        <dbReference type="ARBA" id="ARBA00022692"/>
    </source>
</evidence>
<accession>A5DB49</accession>